<dbReference type="PANTHER" id="PTHR35342">
    <property type="entry name" value="TRICARBOXYLIC TRANSPORT PROTEIN"/>
    <property type="match status" value="1"/>
</dbReference>
<feature type="transmembrane region" description="Helical" evidence="1">
    <location>
        <begin position="508"/>
        <end position="527"/>
    </location>
</feature>
<feature type="transmembrane region" description="Helical" evidence="1">
    <location>
        <begin position="465"/>
        <end position="487"/>
    </location>
</feature>
<reference evidence="4" key="1">
    <citation type="submission" date="2020-05" db="EMBL/GenBank/DDBJ databases">
        <title>Fertoebacter nigrum gen. nov., sp. nov., a new member of the family Rhodobacteraceae.</title>
        <authorList>
            <person name="Szuroczki S."/>
            <person name="Abbaszade G."/>
            <person name="Buni D."/>
            <person name="Schumann P."/>
            <person name="Toth E."/>
        </authorList>
    </citation>
    <scope>NUCLEOTIDE SEQUENCE</scope>
    <source>
        <strain evidence="4">RG-N-1a</strain>
    </source>
</reference>
<dbReference type="PANTHER" id="PTHR35342:SF5">
    <property type="entry name" value="TRICARBOXYLIC TRANSPORT PROTEIN"/>
    <property type="match status" value="1"/>
</dbReference>
<evidence type="ECO:0000259" key="2">
    <source>
        <dbReference type="Pfam" id="PF01970"/>
    </source>
</evidence>
<keyword evidence="1" id="KW-0472">Membrane</keyword>
<keyword evidence="1" id="KW-1133">Transmembrane helix</keyword>
<feature type="transmembrane region" description="Helical" evidence="1">
    <location>
        <begin position="637"/>
        <end position="657"/>
    </location>
</feature>
<protein>
    <submittedName>
        <fullName evidence="4">Tripartite tricarboxylate transporter permease</fullName>
    </submittedName>
</protein>
<feature type="transmembrane region" description="Helical" evidence="1">
    <location>
        <begin position="323"/>
        <end position="346"/>
    </location>
</feature>
<dbReference type="RefSeq" id="WP_152827910.1">
    <property type="nucleotide sequence ID" value="NZ_WHUT02000010.1"/>
</dbReference>
<comment type="caution">
    <text evidence="4">The sequence shown here is derived from an EMBL/GenBank/DDBJ whole genome shotgun (WGS) entry which is preliminary data.</text>
</comment>
<evidence type="ECO:0000313" key="5">
    <source>
        <dbReference type="Proteomes" id="UP000484076"/>
    </source>
</evidence>
<feature type="transmembrane region" description="Helical" evidence="1">
    <location>
        <begin position="417"/>
        <end position="433"/>
    </location>
</feature>
<dbReference type="InterPro" id="IPR002823">
    <property type="entry name" value="DUF112_TM"/>
</dbReference>
<dbReference type="Pfam" id="PF01970">
    <property type="entry name" value="TctA"/>
    <property type="match status" value="1"/>
</dbReference>
<dbReference type="InterPro" id="IPR009936">
    <property type="entry name" value="DUF1468"/>
</dbReference>
<keyword evidence="1" id="KW-0812">Transmembrane</keyword>
<evidence type="ECO:0000256" key="1">
    <source>
        <dbReference type="SAM" id="Phobius"/>
    </source>
</evidence>
<evidence type="ECO:0000259" key="3">
    <source>
        <dbReference type="Pfam" id="PF07331"/>
    </source>
</evidence>
<keyword evidence="5" id="KW-1185">Reference proteome</keyword>
<feature type="transmembrane region" description="Helical" evidence="1">
    <location>
        <begin position="168"/>
        <end position="185"/>
    </location>
</feature>
<feature type="transmembrane region" description="Helical" evidence="1">
    <location>
        <begin position="392"/>
        <end position="411"/>
    </location>
</feature>
<feature type="transmembrane region" description="Helical" evidence="1">
    <location>
        <begin position="597"/>
        <end position="625"/>
    </location>
</feature>
<organism evidence="4 5">
    <name type="scientific">Fertoeibacter niger</name>
    <dbReference type="NCBI Taxonomy" id="2656921"/>
    <lineage>
        <taxon>Bacteria</taxon>
        <taxon>Pseudomonadati</taxon>
        <taxon>Pseudomonadota</taxon>
        <taxon>Alphaproteobacteria</taxon>
        <taxon>Rhodobacterales</taxon>
        <taxon>Paracoccaceae</taxon>
        <taxon>Fertoeibacter</taxon>
    </lineage>
</organism>
<dbReference type="Pfam" id="PF07331">
    <property type="entry name" value="TctB"/>
    <property type="match status" value="1"/>
</dbReference>
<dbReference type="Proteomes" id="UP000484076">
    <property type="component" value="Unassembled WGS sequence"/>
</dbReference>
<feature type="transmembrane region" description="Helical" evidence="1">
    <location>
        <begin position="539"/>
        <end position="557"/>
    </location>
</feature>
<gene>
    <name evidence="4" type="ORF">GEU84_015940</name>
</gene>
<feature type="domain" description="DUF112" evidence="2">
    <location>
        <begin position="22"/>
        <end position="442"/>
    </location>
</feature>
<feature type="transmembrane region" description="Helical" evidence="1">
    <location>
        <begin position="358"/>
        <end position="380"/>
    </location>
</feature>
<feature type="transmembrane region" description="Helical" evidence="1">
    <location>
        <begin position="205"/>
        <end position="225"/>
    </location>
</feature>
<feature type="transmembrane region" description="Helical" evidence="1">
    <location>
        <begin position="139"/>
        <end position="161"/>
    </location>
</feature>
<sequence>MEFMLVAAGEAFLQLMSLERMGWLAVGVFVGLIIGIIPGLGGVSALALLLPFTFGMDPYSAIALLLGMGAVTTTGDSIPAILFGVPGTSAAQATCIDGYAMAKKGEAGRALSAAYTASMIGGIFGAFVLGISIPILRPIMLQIGAPELLAFSVFGISMVAVLSGRAPLIGVAVAGMGVMLAMIGSDPQGGELRWTLGTLYLFDGMPLLPFALGVFALPELVDLAIKRTSVSQVQKFNVREGMWQGVKDTFSHKWLIFKCSTLGTIVGAIPGLGSSVVDWFAYGFAARTEKDAKLTFGTGDVRGVLAPESAANAKEGGSLVPTIAFGVPGSASMAILLGAFMIHGLQPGPEMVTKNLDITYAMVWSIALANILGAGTCFLLSGQFAKIATLRWTLTLPLIMSVLMIGAYQGQGAWGDLYTLLIFGVIGWVMKQMKWPRPPLILGFVLGDLIERYMFISTMRYGTDWLFKPLVVILLTLSVIGLFRPAVEEYLRKRRLGVPPRGIQPLKLVPGDAMHMVLIVVICWMLWQATLFNDFESQVAPFVVGGIALTLISISFANRILRRPDEAPADDGAPMHMDMVFDGDQPRSVVLRRAATFFGWLIGFMLSMAVFGYLPTVPVFILAFMWSENREALSLRIKMAVGVTLFLYVMFEAVLGIRWPDSVIGGWFPSLAALIPSM</sequence>
<feature type="transmembrane region" description="Helical" evidence="1">
    <location>
        <begin position="113"/>
        <end position="133"/>
    </location>
</feature>
<name>A0A8X8GX20_9RHOB</name>
<accession>A0A8X8GX20</accession>
<feature type="transmembrane region" description="Helical" evidence="1">
    <location>
        <begin position="23"/>
        <end position="50"/>
    </location>
</feature>
<evidence type="ECO:0000313" key="4">
    <source>
        <dbReference type="EMBL" id="NUB45888.1"/>
    </source>
</evidence>
<feature type="domain" description="DUF1468" evidence="3">
    <location>
        <begin position="517"/>
        <end position="660"/>
    </location>
</feature>
<proteinExistence type="predicted"/>
<dbReference type="EMBL" id="WHUT02000010">
    <property type="protein sequence ID" value="NUB45888.1"/>
    <property type="molecule type" value="Genomic_DNA"/>
</dbReference>
<dbReference type="AlphaFoldDB" id="A0A8X8GX20"/>